<evidence type="ECO:0000313" key="7">
    <source>
        <dbReference type="EMBL" id="ABS51408.1"/>
    </source>
</evidence>
<name>A7I004_CAMHC</name>
<feature type="transmembrane region" description="Helical" evidence="6">
    <location>
        <begin position="37"/>
        <end position="62"/>
    </location>
</feature>
<feature type="transmembrane region" description="Helical" evidence="6">
    <location>
        <begin position="174"/>
        <end position="197"/>
    </location>
</feature>
<feature type="transmembrane region" description="Helical" evidence="6">
    <location>
        <begin position="139"/>
        <end position="162"/>
    </location>
</feature>
<dbReference type="RefSeq" id="WP_012108126.1">
    <property type="nucleotide sequence ID" value="NC_009714.1"/>
</dbReference>
<feature type="transmembrane region" description="Helical" evidence="6">
    <location>
        <begin position="68"/>
        <end position="87"/>
    </location>
</feature>
<gene>
    <name evidence="7" type="ordered locus">CHAB381_0239</name>
</gene>
<keyword evidence="5 6" id="KW-0472">Membrane</keyword>
<keyword evidence="3 6" id="KW-0812">Transmembrane</keyword>
<reference evidence="8" key="1">
    <citation type="submission" date="2007-07" db="EMBL/GenBank/DDBJ databases">
        <title>Complete genome sequence of Campylobacter hominis ATCC BAA-381, a commensal isolated from the human gastrointestinal tract.</title>
        <authorList>
            <person name="Fouts D.E."/>
            <person name="Mongodin E.F."/>
            <person name="Puiu D."/>
            <person name="Sebastian Y."/>
            <person name="Miller W.G."/>
            <person name="Mandrell R.E."/>
            <person name="Nelson K.E."/>
        </authorList>
    </citation>
    <scope>NUCLEOTIDE SEQUENCE [LARGE SCALE GENOMIC DNA]</scope>
    <source>
        <strain evidence="8">ATCC BAA-381 / LMG 19568 / NCTC 13146 / CH001A</strain>
    </source>
</reference>
<protein>
    <submittedName>
        <fullName evidence="7">Transporter, LysE family</fullName>
    </submittedName>
</protein>
<dbReference type="InterPro" id="IPR001123">
    <property type="entry name" value="LeuE-type"/>
</dbReference>
<evidence type="ECO:0000256" key="4">
    <source>
        <dbReference type="ARBA" id="ARBA00022989"/>
    </source>
</evidence>
<dbReference type="eggNOG" id="COG1280">
    <property type="taxonomic scope" value="Bacteria"/>
</dbReference>
<accession>A7I004</accession>
<evidence type="ECO:0000256" key="1">
    <source>
        <dbReference type="ARBA" id="ARBA00004651"/>
    </source>
</evidence>
<feature type="transmembrane region" description="Helical" evidence="6">
    <location>
        <begin position="107"/>
        <end position="127"/>
    </location>
</feature>
<evidence type="ECO:0000256" key="6">
    <source>
        <dbReference type="SAM" id="Phobius"/>
    </source>
</evidence>
<dbReference type="Pfam" id="PF01810">
    <property type="entry name" value="LysE"/>
    <property type="match status" value="1"/>
</dbReference>
<dbReference type="GO" id="GO:0005886">
    <property type="term" value="C:plasma membrane"/>
    <property type="evidence" value="ECO:0007669"/>
    <property type="project" value="UniProtKB-SubCell"/>
</dbReference>
<dbReference type="AlphaFoldDB" id="A7I004"/>
<dbReference type="PANTHER" id="PTHR38825:SF2">
    <property type="entry name" value="LYSINE TRANSPORTER LYSE"/>
    <property type="match status" value="1"/>
</dbReference>
<evidence type="ECO:0000256" key="3">
    <source>
        <dbReference type="ARBA" id="ARBA00022692"/>
    </source>
</evidence>
<dbReference type="EMBL" id="CP000776">
    <property type="protein sequence ID" value="ABS51408.1"/>
    <property type="molecule type" value="Genomic_DNA"/>
</dbReference>
<keyword evidence="4 6" id="KW-1133">Transmembrane helix</keyword>
<evidence type="ECO:0000256" key="5">
    <source>
        <dbReference type="ARBA" id="ARBA00023136"/>
    </source>
</evidence>
<dbReference type="STRING" id="360107.CHAB381_0239"/>
<evidence type="ECO:0000256" key="2">
    <source>
        <dbReference type="ARBA" id="ARBA00022475"/>
    </source>
</evidence>
<comment type="subcellular location">
    <subcellularLocation>
        <location evidence="1">Cell membrane</location>
        <topology evidence="1">Multi-pass membrane protein</topology>
    </subcellularLocation>
</comment>
<feature type="transmembrane region" description="Helical" evidence="6">
    <location>
        <begin position="6"/>
        <end position="25"/>
    </location>
</feature>
<dbReference type="OrthoDB" id="5361502at2"/>
<organism evidence="7 8">
    <name type="scientific">Campylobacter hominis (strain ATCC BAA-381 / DSM 21671 / CCUG 45161 / LMG 19568 / NCTC 13146 / CH001A)</name>
    <dbReference type="NCBI Taxonomy" id="360107"/>
    <lineage>
        <taxon>Bacteria</taxon>
        <taxon>Pseudomonadati</taxon>
        <taxon>Campylobacterota</taxon>
        <taxon>Epsilonproteobacteria</taxon>
        <taxon>Campylobacterales</taxon>
        <taxon>Campylobacteraceae</taxon>
        <taxon>Campylobacter</taxon>
    </lineage>
</organism>
<sequence>MQEILSGIIFGIGVSVPIGPVNILIMSYALKSYKKAFFLGLGAMGADALYLTLLSFGILKFLNSPTGFKILAVFGAIFLTYMAILILKNSKSNIKTQKTDSFSLFGIFVKGFLINLSNPYVIAFWLSSAAVLSYMGGNFILTLFGLIIGIFLWISLFPLVIFKARKVIGEKIANLFSYISAFILIFFSIILIFRTFWET</sequence>
<evidence type="ECO:0000313" key="8">
    <source>
        <dbReference type="Proteomes" id="UP000002407"/>
    </source>
</evidence>
<dbReference type="HOGENOM" id="CLU_087840_1_2_7"/>
<dbReference type="PANTHER" id="PTHR38825">
    <property type="entry name" value="LYSINE EXPORTER PROTEIN (LYSE/YGGA)"/>
    <property type="match status" value="1"/>
</dbReference>
<dbReference type="GO" id="GO:0006865">
    <property type="term" value="P:amino acid transport"/>
    <property type="evidence" value="ECO:0007669"/>
    <property type="project" value="InterPro"/>
</dbReference>
<keyword evidence="2" id="KW-1003">Cell membrane</keyword>
<dbReference type="KEGG" id="cha:CHAB381_0239"/>
<keyword evidence="8" id="KW-1185">Reference proteome</keyword>
<proteinExistence type="predicted"/>
<dbReference type="Proteomes" id="UP000002407">
    <property type="component" value="Chromosome"/>
</dbReference>